<protein>
    <submittedName>
        <fullName evidence="1">Uncharacterized protein</fullName>
    </submittedName>
</protein>
<organism evidence="1 2">
    <name type="scientific">Herbaspirillum chlorophenolicum</name>
    <dbReference type="NCBI Taxonomy" id="211589"/>
    <lineage>
        <taxon>Bacteria</taxon>
        <taxon>Pseudomonadati</taxon>
        <taxon>Pseudomonadota</taxon>
        <taxon>Betaproteobacteria</taxon>
        <taxon>Burkholderiales</taxon>
        <taxon>Oxalobacteraceae</taxon>
        <taxon>Herbaspirillum</taxon>
    </lineage>
</organism>
<reference evidence="1 2" key="1">
    <citation type="submission" date="2024-10" db="EMBL/GenBank/DDBJ databases">
        <title>The Natural Products Discovery Center: Release of the First 8490 Sequenced Strains for Exploring Actinobacteria Biosynthetic Diversity.</title>
        <authorList>
            <person name="Kalkreuter E."/>
            <person name="Kautsar S.A."/>
            <person name="Yang D."/>
            <person name="Bader C.D."/>
            <person name="Teijaro C.N."/>
            <person name="Fluegel L."/>
            <person name="Davis C.M."/>
            <person name="Simpson J.R."/>
            <person name="Lauterbach L."/>
            <person name="Steele A.D."/>
            <person name="Gui C."/>
            <person name="Meng S."/>
            <person name="Li G."/>
            <person name="Viehrig K."/>
            <person name="Ye F."/>
            <person name="Su P."/>
            <person name="Kiefer A.F."/>
            <person name="Nichols A."/>
            <person name="Cepeda A.J."/>
            <person name="Yan W."/>
            <person name="Fan B."/>
            <person name="Jiang Y."/>
            <person name="Adhikari A."/>
            <person name="Zheng C.-J."/>
            <person name="Schuster L."/>
            <person name="Cowan T.M."/>
            <person name="Smanski M.J."/>
            <person name="Chevrette M.G."/>
            <person name="De Carvalho L.P.S."/>
            <person name="Shen B."/>
        </authorList>
    </citation>
    <scope>NUCLEOTIDE SEQUENCE [LARGE SCALE GENOMIC DNA]</scope>
    <source>
        <strain evidence="1 2">NPDC087045</strain>
    </source>
</reference>
<evidence type="ECO:0000313" key="2">
    <source>
        <dbReference type="Proteomes" id="UP001617427"/>
    </source>
</evidence>
<comment type="caution">
    <text evidence="1">The sequence shown here is derived from an EMBL/GenBank/DDBJ whole genome shotgun (WGS) entry which is preliminary data.</text>
</comment>
<dbReference type="EMBL" id="JBIUZV010000004">
    <property type="protein sequence ID" value="MFJ3046077.1"/>
    <property type="molecule type" value="Genomic_DNA"/>
</dbReference>
<keyword evidence="2" id="KW-1185">Reference proteome</keyword>
<gene>
    <name evidence="1" type="ORF">ACIPEN_09610</name>
</gene>
<name>A0ABW8EX88_9BURK</name>
<proteinExistence type="predicted"/>
<evidence type="ECO:0000313" key="1">
    <source>
        <dbReference type="EMBL" id="MFJ3046077.1"/>
    </source>
</evidence>
<dbReference type="Proteomes" id="UP001617427">
    <property type="component" value="Unassembled WGS sequence"/>
</dbReference>
<dbReference type="RefSeq" id="WP_402700001.1">
    <property type="nucleotide sequence ID" value="NZ_JBIUZV010000004.1"/>
</dbReference>
<sequence length="80" mass="8758">MSHYETGGSDSNFTYQLWYSHGSGGWALDGVQILKCGQPIIPIKKMDGIYPIEALAVAHGIDWCEIFTQQIQKESGVVAA</sequence>
<accession>A0ABW8EX88</accession>